<reference evidence="1 2" key="1">
    <citation type="submission" date="2021-11" db="EMBL/GenBank/DDBJ databases">
        <title>Genome sequence.</title>
        <authorList>
            <person name="Sun Q."/>
        </authorList>
    </citation>
    <scope>NUCLEOTIDE SEQUENCE [LARGE SCALE GENOMIC DNA]</scope>
    <source>
        <strain evidence="1 2">KCTC 12005</strain>
    </source>
</reference>
<comment type="caution">
    <text evidence="1">The sequence shown here is derived from an EMBL/GenBank/DDBJ whole genome shotgun (WGS) entry which is preliminary data.</text>
</comment>
<keyword evidence="2" id="KW-1185">Reference proteome</keyword>
<organism evidence="1 2">
    <name type="scientific">Comamonas koreensis</name>
    <dbReference type="NCBI Taxonomy" id="160825"/>
    <lineage>
        <taxon>Bacteria</taxon>
        <taxon>Pseudomonadati</taxon>
        <taxon>Pseudomonadota</taxon>
        <taxon>Betaproteobacteria</taxon>
        <taxon>Burkholderiales</taxon>
        <taxon>Comamonadaceae</taxon>
        <taxon>Comamonas</taxon>
    </lineage>
</organism>
<protein>
    <submittedName>
        <fullName evidence="1">Uncharacterized protein</fullName>
    </submittedName>
</protein>
<sequence length="62" mass="7255">MHKQAPSKALRLAWIKRRARGFCLMFGCDLRTAVAEATYDWFRFNGKQLQRETLILQRGGKL</sequence>
<name>A0AAW4XTG0_9BURK</name>
<gene>
    <name evidence="1" type="ORF">LPW39_05965</name>
</gene>
<accession>A0AAW4XTG0</accession>
<dbReference type="EMBL" id="JAJNCT010000005">
    <property type="protein sequence ID" value="MCD2164680.1"/>
    <property type="molecule type" value="Genomic_DNA"/>
</dbReference>
<evidence type="ECO:0000313" key="1">
    <source>
        <dbReference type="EMBL" id="MCD2164680.1"/>
    </source>
</evidence>
<dbReference type="Proteomes" id="UP001199260">
    <property type="component" value="Unassembled WGS sequence"/>
</dbReference>
<dbReference type="AlphaFoldDB" id="A0AAW4XTG0"/>
<dbReference type="RefSeq" id="WP_230772191.1">
    <property type="nucleotide sequence ID" value="NZ_JAJNCT010000005.1"/>
</dbReference>
<proteinExistence type="predicted"/>
<evidence type="ECO:0000313" key="2">
    <source>
        <dbReference type="Proteomes" id="UP001199260"/>
    </source>
</evidence>